<feature type="domain" description="CCHC-type" evidence="6">
    <location>
        <begin position="1124"/>
        <end position="1138"/>
    </location>
</feature>
<reference evidence="7" key="1">
    <citation type="journal article" date="2019" name="Sci. Rep.">
        <title>Draft genome of Tanacetum cinerariifolium, the natural source of mosquito coil.</title>
        <authorList>
            <person name="Yamashiro T."/>
            <person name="Shiraishi A."/>
            <person name="Satake H."/>
            <person name="Nakayama K."/>
        </authorList>
    </citation>
    <scope>NUCLEOTIDE SEQUENCE</scope>
</reference>
<feature type="coiled-coil region" evidence="4">
    <location>
        <begin position="1208"/>
        <end position="1235"/>
    </location>
</feature>
<protein>
    <submittedName>
        <fullName evidence="7">Putative ribonuclease H-like domain-containing protein</fullName>
    </submittedName>
</protein>
<dbReference type="GO" id="GO:0003676">
    <property type="term" value="F:nucleic acid binding"/>
    <property type="evidence" value="ECO:0007669"/>
    <property type="project" value="InterPro"/>
</dbReference>
<proteinExistence type="predicted"/>
<dbReference type="InterPro" id="IPR025724">
    <property type="entry name" value="GAG-pre-integrase_dom"/>
</dbReference>
<dbReference type="PROSITE" id="PS50158">
    <property type="entry name" value="ZF_CCHC"/>
    <property type="match status" value="1"/>
</dbReference>
<feature type="coiled-coil region" evidence="4">
    <location>
        <begin position="226"/>
        <end position="306"/>
    </location>
</feature>
<evidence type="ECO:0000313" key="7">
    <source>
        <dbReference type="EMBL" id="GEU82207.1"/>
    </source>
</evidence>
<dbReference type="InterPro" id="IPR013103">
    <property type="entry name" value="RVT_2"/>
</dbReference>
<dbReference type="GO" id="GO:0016787">
    <property type="term" value="F:hydrolase activity"/>
    <property type="evidence" value="ECO:0007669"/>
    <property type="project" value="UniProtKB-KW"/>
</dbReference>
<comment type="caution">
    <text evidence="7">The sequence shown here is derived from an EMBL/GenBank/DDBJ whole genome shotgun (WGS) entry which is preliminary data.</text>
</comment>
<evidence type="ECO:0000256" key="4">
    <source>
        <dbReference type="SAM" id="Coils"/>
    </source>
</evidence>
<dbReference type="InterPro" id="IPR039537">
    <property type="entry name" value="Retrotran_Ty1/copia-like"/>
</dbReference>
<feature type="compositionally biased region" description="Polar residues" evidence="5">
    <location>
        <begin position="462"/>
        <end position="474"/>
    </location>
</feature>
<keyword evidence="1" id="KW-0479">Metal-binding</keyword>
<dbReference type="InterPro" id="IPR001878">
    <property type="entry name" value="Znf_CCHC"/>
</dbReference>
<dbReference type="SUPFAM" id="SSF56672">
    <property type="entry name" value="DNA/RNA polymerases"/>
    <property type="match status" value="1"/>
</dbReference>
<keyword evidence="3" id="KW-0863">Zinc-finger</keyword>
<keyword evidence="2" id="KW-0378">Hydrolase</keyword>
<evidence type="ECO:0000256" key="1">
    <source>
        <dbReference type="ARBA" id="ARBA00022723"/>
    </source>
</evidence>
<dbReference type="InterPro" id="IPR036397">
    <property type="entry name" value="RNaseH_sf"/>
</dbReference>
<accession>A0A6L2N9Q3</accession>
<dbReference type="GO" id="GO:0008270">
    <property type="term" value="F:zinc ion binding"/>
    <property type="evidence" value="ECO:0007669"/>
    <property type="project" value="UniProtKB-KW"/>
</dbReference>
<dbReference type="InterPro" id="IPR036875">
    <property type="entry name" value="Znf_CCHC_sf"/>
</dbReference>
<keyword evidence="3" id="KW-0862">Zinc</keyword>
<keyword evidence="4" id="KW-0175">Coiled coil</keyword>
<dbReference type="Pfam" id="PF25597">
    <property type="entry name" value="SH3_retrovirus"/>
    <property type="match status" value="1"/>
</dbReference>
<dbReference type="InterPro" id="IPR012337">
    <property type="entry name" value="RNaseH-like_sf"/>
</dbReference>
<evidence type="ECO:0000256" key="3">
    <source>
        <dbReference type="PROSITE-ProRule" id="PRU00047"/>
    </source>
</evidence>
<dbReference type="Pfam" id="PF13976">
    <property type="entry name" value="gag_pre-integrs"/>
    <property type="match status" value="1"/>
</dbReference>
<dbReference type="SUPFAM" id="SSF53098">
    <property type="entry name" value="Ribonuclease H-like"/>
    <property type="match status" value="1"/>
</dbReference>
<dbReference type="SUPFAM" id="SSF57756">
    <property type="entry name" value="Retrovirus zinc finger-like domains"/>
    <property type="match status" value="1"/>
</dbReference>
<dbReference type="Gene3D" id="3.30.420.10">
    <property type="entry name" value="Ribonuclease H-like superfamily/Ribonuclease H"/>
    <property type="match status" value="1"/>
</dbReference>
<evidence type="ECO:0000256" key="5">
    <source>
        <dbReference type="SAM" id="MobiDB-lite"/>
    </source>
</evidence>
<evidence type="ECO:0000259" key="6">
    <source>
        <dbReference type="PROSITE" id="PS50158"/>
    </source>
</evidence>
<organism evidence="7">
    <name type="scientific">Tanacetum cinerariifolium</name>
    <name type="common">Dalmatian daisy</name>
    <name type="synonym">Chrysanthemum cinerariifolium</name>
    <dbReference type="NCBI Taxonomy" id="118510"/>
    <lineage>
        <taxon>Eukaryota</taxon>
        <taxon>Viridiplantae</taxon>
        <taxon>Streptophyta</taxon>
        <taxon>Embryophyta</taxon>
        <taxon>Tracheophyta</taxon>
        <taxon>Spermatophyta</taxon>
        <taxon>Magnoliopsida</taxon>
        <taxon>eudicotyledons</taxon>
        <taxon>Gunneridae</taxon>
        <taxon>Pentapetalae</taxon>
        <taxon>asterids</taxon>
        <taxon>campanulids</taxon>
        <taxon>Asterales</taxon>
        <taxon>Asteraceae</taxon>
        <taxon>Asteroideae</taxon>
        <taxon>Anthemideae</taxon>
        <taxon>Anthemidinae</taxon>
        <taxon>Tanacetum</taxon>
    </lineage>
</organism>
<feature type="region of interest" description="Disordered" evidence="5">
    <location>
        <begin position="426"/>
        <end position="517"/>
    </location>
</feature>
<evidence type="ECO:0000256" key="2">
    <source>
        <dbReference type="ARBA" id="ARBA00022801"/>
    </source>
</evidence>
<dbReference type="PANTHER" id="PTHR42648:SF32">
    <property type="entry name" value="RIBONUCLEASE H-LIKE DOMAIN, GAG-PRE-INTEGRASE DOMAIN PROTEIN-RELATED"/>
    <property type="match status" value="1"/>
</dbReference>
<sequence>MTLNEQISDFNKHLSKEKSIVSFLLEEKKMLKSDFKTRENELLDKQIQLEKKIKDLNSILVKTGQSIQTIHMISPKPDSFYHTEQRMALGYQNPFYLKQAQKKQQSLYDDKVLLEKHDPRVVHDSEETLQLAQEKFSDDTTPSVARKFLNEVKNTIVTLQRAVKHRMTLETHNWSSFAHQELHKIVKDENFPIVNQVDARVQNFEIQFLKEEAKFIGDFKSLAKEADESLAKHKTLELKIERLLRAVDKAYKDMQQKIKWLQAQLGDLKGKSKDTSCVSDTLNPLSQKLKNENVELEVQALNYARENAHLKTTYKNLFDSISVSRTQTKTIIASLQKQIHNSIYENAKLRAQLFNKVSDQKDNKSGTSTNTTFAKQSIMENLPKVGETHALSKPVTSNSDPTPQESNVVKNDKVIAPGMFRINHFKNSMEEKHVPNNVRASARTKPITVSQHPVITKKDVNSDSNGLSSTGIDNTKTRRPQPRSNTKNDRVPSASKSNRSKNKRAEVEERHRNLLLSKNTKHMSSACNNIKLDSQNFISKVVCAICNQCLIFVNHDVCLCNYVNGKNSCGKKHKVNVSIKEKQKKHQPKVKKPKKVGFIERLATPKPRKPKFLLRWSPTSRLFDQKGKIIDSIASERNLKLLINFVWKFMGTVCFKNDHIAAIMGFGDLQWGNILITMVYFVEGLGHNFFSVGQFCDSDLEVTFRRNACFVKNLEGVDLLKGDRSTNLYTINLHEMASASPIYLMAHASSTKSWLWHQRLSHLNFETINDLARNDLVSGLPKFKYNKEHLCPSCEQGKSKRASHLPKPVLNSRQRLHLLHMDLCGLMRIASINGKRALCYPKNDREDIGKLDAKGDIGFFIGYFADSCAYIIFNRRTKKIMETMNVSFDELLEMDFEQRSSKLELQSLTSGQINLGLDLTYAPSTITTQQPSEGELDLLFEAMYDDYIGGQPSATARTVPPAQEPQVCQTSTTFTSIADTAPTPTNSSSHTTNITITSHDVDELNLNAMFDGNSFVNPFATASTINTAYGIFAASSKTNASNLPNVDSLNDAVIYSFFASQSNSPQLDNEDLKKINPDDLEEMDLQWQMEMLTMRARRFLQKTRRNLGIKGTETIGFDKSKVECYDCHRRGHFTKKCRATKHQDNKNREVPRRTMPVEDTTSNALVSQCDGLGYDWSDQAKDGPTSFALMAYTSSSSLSSDTKLRQKFEKAKKERDDLKLTLEKFQDSSKNLNRLLDSQRSDKSKTGLGYDSQVLENQVNDKNNTGEGYHAIPPPYTANFMPPKPDLVFADEHVVSEHPSSRAAVSVNTARTINTTFPRSIVNGTKPSSNIFHKTHSPVRRTFNQRTAPKNSDLKEKGNTVKGKVTTIETEAAVSIVQENGENAVKSSTCWIWRPTGNVINHIFKDSGSYMLKRFNYVDLQCRSKSDQGIFNSRCSRHMTGNKSFLTDYQEIDGGFVSFGGSPKGVKIYKKFWKMKGIKREFSVARTPQQNRVAKIKTIKLIEATRTMLADSLLPTTFWAKAVNTACYVQNRVLVTKPHNTTPYELLLGRSPNIEFMKPFGCLVTILNTLDHLGKFEGRLMRGSYTQDVNTVGPSINTANRNINTSSLNINTVGSNDPSMPSLEETDIFDDVYDDREVGAKANTNNLELLTVVSHIPTTRVQKDHPKEQIIGDLNLATQTRRMLNFSEENAMVSYINKIEAIRIFLAYASFMGFIVYQMDVKSVFLYGIIEEEVYVCQPPGFEDPYFPNQIYKVEKALYGRHQAPRAWYETLSTYLLENRFRRGTIDKTLFIKKDRCDIILVQVYVDDIIFGSTKKCFCDKFKQMMNKSQDKYVADILKKFDFTTVKTASTPIEPNKALIKDAKTEDVDVHLYRSMIGSLMYLTAFRPDIMFAVCACTRFQVTPKTSHLHSVKRIFRYVKGQPKLGLWYPRDSPFDLEAFSDSDYAGASLDRKSTT</sequence>
<dbReference type="EMBL" id="BKCJ010008435">
    <property type="protein sequence ID" value="GEU82207.1"/>
    <property type="molecule type" value="Genomic_DNA"/>
</dbReference>
<dbReference type="InterPro" id="IPR057670">
    <property type="entry name" value="SH3_retrovirus"/>
</dbReference>
<feature type="compositionally biased region" description="Basic and acidic residues" evidence="5">
    <location>
        <begin position="503"/>
        <end position="512"/>
    </location>
</feature>
<dbReference type="Pfam" id="PF07727">
    <property type="entry name" value="RVT_2"/>
    <property type="match status" value="1"/>
</dbReference>
<gene>
    <name evidence="7" type="ORF">Tci_054185</name>
</gene>
<dbReference type="PANTHER" id="PTHR42648">
    <property type="entry name" value="TRANSPOSASE, PUTATIVE-RELATED"/>
    <property type="match status" value="1"/>
</dbReference>
<dbReference type="InterPro" id="IPR043502">
    <property type="entry name" value="DNA/RNA_pol_sf"/>
</dbReference>
<name>A0A6L2N9Q3_TANCI</name>